<dbReference type="InterPro" id="IPR012337">
    <property type="entry name" value="RNaseH-like_sf"/>
</dbReference>
<comment type="caution">
    <text evidence="2">The sequence shown here is derived from an EMBL/GenBank/DDBJ whole genome shotgun (WGS) entry which is preliminary data.</text>
</comment>
<organism evidence="2 3">
    <name type="scientific">Candidatus Jacksonbacteria bacterium RIFCSPLOWO2_02_FULL_44_20</name>
    <dbReference type="NCBI Taxonomy" id="1798460"/>
    <lineage>
        <taxon>Bacteria</taxon>
        <taxon>Candidatus Jacksoniibacteriota</taxon>
    </lineage>
</organism>
<protein>
    <recommendedName>
        <fullName evidence="1">YprB ribonuclease H-like domain-containing protein</fullName>
    </recommendedName>
</protein>
<dbReference type="EMBL" id="MHJU01000019">
    <property type="protein sequence ID" value="OGY72990.1"/>
    <property type="molecule type" value="Genomic_DNA"/>
</dbReference>
<evidence type="ECO:0000259" key="1">
    <source>
        <dbReference type="Pfam" id="PF13482"/>
    </source>
</evidence>
<evidence type="ECO:0000313" key="3">
    <source>
        <dbReference type="Proteomes" id="UP000178315"/>
    </source>
</evidence>
<evidence type="ECO:0000313" key="2">
    <source>
        <dbReference type="EMBL" id="OGY72990.1"/>
    </source>
</evidence>
<dbReference type="InterPro" id="IPR036397">
    <property type="entry name" value="RNaseH_sf"/>
</dbReference>
<reference evidence="2 3" key="1">
    <citation type="journal article" date="2016" name="Nat. Commun.">
        <title>Thousands of microbial genomes shed light on interconnected biogeochemical processes in an aquifer system.</title>
        <authorList>
            <person name="Anantharaman K."/>
            <person name="Brown C.T."/>
            <person name="Hug L.A."/>
            <person name="Sharon I."/>
            <person name="Castelle C.J."/>
            <person name="Probst A.J."/>
            <person name="Thomas B.C."/>
            <person name="Singh A."/>
            <person name="Wilkins M.J."/>
            <person name="Karaoz U."/>
            <person name="Brodie E.L."/>
            <person name="Williams K.H."/>
            <person name="Hubbard S.S."/>
            <person name="Banfield J.F."/>
        </authorList>
    </citation>
    <scope>NUCLEOTIDE SEQUENCE [LARGE SCALE GENOMIC DNA]</scope>
</reference>
<dbReference type="Pfam" id="PF13482">
    <property type="entry name" value="RNase_H_2"/>
    <property type="match status" value="1"/>
</dbReference>
<dbReference type="Gene3D" id="3.30.420.10">
    <property type="entry name" value="Ribonuclease H-like superfamily/Ribonuclease H"/>
    <property type="match status" value="1"/>
</dbReference>
<accession>A0A1G2AAD3</accession>
<feature type="domain" description="YprB ribonuclease H-like" evidence="1">
    <location>
        <begin position="38"/>
        <end position="154"/>
    </location>
</feature>
<dbReference type="Proteomes" id="UP000178315">
    <property type="component" value="Unassembled WGS sequence"/>
</dbReference>
<name>A0A1G2AAD3_9BACT</name>
<sequence length="192" mass="22292">MANKIVFDVETQKAFDEVPGRRPEKLGISIVVAYDYADRTYKSFREHELNRFFPLLESADLIIGFNHKNFDNKVLSAYYPGDLSVFPHLDLLEEFYKTAGFRVRLDDMAQATLGTKKTGTGLKAIEWYKNGDFVSLETYCRQDVLVTKDLYEYALANKKLKYKEITEIKEMPLDVSTWDRKATRAVNYTLPF</sequence>
<proteinExistence type="predicted"/>
<dbReference type="InterPro" id="IPR038720">
    <property type="entry name" value="YprB_RNase_H-like_dom"/>
</dbReference>
<dbReference type="SUPFAM" id="SSF53098">
    <property type="entry name" value="Ribonuclease H-like"/>
    <property type="match status" value="1"/>
</dbReference>
<gene>
    <name evidence="2" type="ORF">A3H61_04135</name>
</gene>
<dbReference type="AlphaFoldDB" id="A0A1G2AAD3"/>
<dbReference type="GO" id="GO:0003676">
    <property type="term" value="F:nucleic acid binding"/>
    <property type="evidence" value="ECO:0007669"/>
    <property type="project" value="InterPro"/>
</dbReference>